<evidence type="ECO:0000313" key="1">
    <source>
        <dbReference type="EMBL" id="RZU50554.1"/>
    </source>
</evidence>
<dbReference type="Proteomes" id="UP000292564">
    <property type="component" value="Unassembled WGS sequence"/>
</dbReference>
<dbReference type="AlphaFoldDB" id="A0A4Q7ZJ81"/>
<accession>A0A4Q7ZJ81</accession>
<protein>
    <submittedName>
        <fullName evidence="1">Uncharacterized protein DUF2795</fullName>
    </submittedName>
</protein>
<organism evidence="1 2">
    <name type="scientific">Krasilnikovia cinnamomea</name>
    <dbReference type="NCBI Taxonomy" id="349313"/>
    <lineage>
        <taxon>Bacteria</taxon>
        <taxon>Bacillati</taxon>
        <taxon>Actinomycetota</taxon>
        <taxon>Actinomycetes</taxon>
        <taxon>Micromonosporales</taxon>
        <taxon>Micromonosporaceae</taxon>
        <taxon>Krasilnikovia</taxon>
    </lineage>
</organism>
<evidence type="ECO:0000313" key="2">
    <source>
        <dbReference type="Proteomes" id="UP000292564"/>
    </source>
</evidence>
<dbReference type="InterPro" id="IPR021527">
    <property type="entry name" value="DUF2795"/>
</dbReference>
<dbReference type="Pfam" id="PF11387">
    <property type="entry name" value="DUF2795"/>
    <property type="match status" value="1"/>
</dbReference>
<comment type="caution">
    <text evidence="1">The sequence shown here is derived from an EMBL/GenBank/DDBJ whole genome shotgun (WGS) entry which is preliminary data.</text>
</comment>
<proteinExistence type="predicted"/>
<name>A0A4Q7ZJ81_9ACTN</name>
<dbReference type="EMBL" id="SHKY01000001">
    <property type="protein sequence ID" value="RZU50554.1"/>
    <property type="molecule type" value="Genomic_DNA"/>
</dbReference>
<reference evidence="1 2" key="1">
    <citation type="submission" date="2019-02" db="EMBL/GenBank/DDBJ databases">
        <title>Sequencing the genomes of 1000 actinobacteria strains.</title>
        <authorList>
            <person name="Klenk H.-P."/>
        </authorList>
    </citation>
    <scope>NUCLEOTIDE SEQUENCE [LARGE SCALE GENOMIC DNA]</scope>
    <source>
        <strain evidence="1 2">DSM 45162</strain>
    </source>
</reference>
<sequence length="93" mass="10655">MRIMTTVDEVLRYLNELDYPAARDEIVQEAEREGAPIEVLKALRGMPPVEYRNKDEVVRSAKTDIAQETPAEKAAKARDKKHQLVAEYLRNTT</sequence>
<gene>
    <name evidence="1" type="ORF">EV385_2326</name>
</gene>
<keyword evidence="2" id="KW-1185">Reference proteome</keyword>